<comment type="caution">
    <text evidence="5">The sequence shown here is derived from an EMBL/GenBank/DDBJ whole genome shotgun (WGS) entry which is preliminary data.</text>
</comment>
<feature type="domain" description="BD-FAE-like" evidence="4">
    <location>
        <begin position="330"/>
        <end position="521"/>
    </location>
</feature>
<evidence type="ECO:0000259" key="4">
    <source>
        <dbReference type="Pfam" id="PF20434"/>
    </source>
</evidence>
<dbReference type="PANTHER" id="PTHR48081">
    <property type="entry name" value="AB HYDROLASE SUPERFAMILY PROTEIN C4A8.06C"/>
    <property type="match status" value="1"/>
</dbReference>
<dbReference type="EMBL" id="BAABRL010000002">
    <property type="protein sequence ID" value="GAA5494421.1"/>
    <property type="molecule type" value="Genomic_DNA"/>
</dbReference>
<organism evidence="5 6">
    <name type="scientific">Rubritalea halochordaticola</name>
    <dbReference type="NCBI Taxonomy" id="714537"/>
    <lineage>
        <taxon>Bacteria</taxon>
        <taxon>Pseudomonadati</taxon>
        <taxon>Verrucomicrobiota</taxon>
        <taxon>Verrucomicrobiia</taxon>
        <taxon>Verrucomicrobiales</taxon>
        <taxon>Rubritaleaceae</taxon>
        <taxon>Rubritalea</taxon>
    </lineage>
</organism>
<reference evidence="5 6" key="1">
    <citation type="submission" date="2024-02" db="EMBL/GenBank/DDBJ databases">
        <title>Rubritalea halochordaticola NBRC 107102.</title>
        <authorList>
            <person name="Ichikawa N."/>
            <person name="Katano-Makiyama Y."/>
            <person name="Hidaka K."/>
        </authorList>
    </citation>
    <scope>NUCLEOTIDE SEQUENCE [LARGE SCALE GENOMIC DNA]</scope>
    <source>
        <strain evidence="5 6">NBRC 107102</strain>
    </source>
</reference>
<dbReference type="Pfam" id="PF20434">
    <property type="entry name" value="BD-FAE"/>
    <property type="match status" value="1"/>
</dbReference>
<keyword evidence="1" id="KW-0378">Hydrolase</keyword>
<evidence type="ECO:0000259" key="3">
    <source>
        <dbReference type="Pfam" id="PF03629"/>
    </source>
</evidence>
<sequence length="572" mass="62780">MKLFCYLTLAFFPFMAKAAEVDVYLLGGQSNMQGIGKLKNLPQEYRKAVKNTYIYSGQNIEALVIGQTQTSHRKGEMGPEIGFALNIQSEKSVYLLKYAASGMPLNPGWNGNKWLGGEPAPKRTNFYPGLNPEDPNKGRLYSAMLARFQKGIEAIKAEGHTPVIKGFVWMQGEQDSKNEVSANSYAKHLKLLRDRLAEDVKVSRLPMVYGQVLPHEPALDRFTHRENIRSQMAAADMASGKPEAIRLAKMISTDGFTLLKDTVHYDAHGQLKLGSEMAKAMNHLQGSGKQSNLWPDRVPGFPEDFEPQAHKQLDPGHITETSQPTITVYPAMSKPTGQALVIFPGGGYRVLADMKEGENVAAYYAARGITSFVVRYRVTKGSHEGFRFPGPLLDARQGIRIAKASAEKYGFNPEKVGVIGFSAGGHLASMCATRFGDSFEGELNTDISVKPNFAALIYPVASMVAPSSHKGSRHALFGKDPQSEDLKAASPELLVKKDFPPVFIAQNQFDPVDAKLSVILAQAYTTAQVPCELHIFPGKDHGYGMGRPGQTEAQNPAIAWPELLHKFILKAQ</sequence>
<feature type="chain" id="PRO_5046143062" description="Alpha/beta hydrolase" evidence="2">
    <location>
        <begin position="19"/>
        <end position="572"/>
    </location>
</feature>
<dbReference type="PANTHER" id="PTHR48081:SF6">
    <property type="entry name" value="PEPTIDASE S9 PROLYL OLIGOPEPTIDASE CATALYTIC DOMAIN-CONTAINING PROTEIN"/>
    <property type="match status" value="1"/>
</dbReference>
<dbReference type="SUPFAM" id="SSF52266">
    <property type="entry name" value="SGNH hydrolase"/>
    <property type="match status" value="1"/>
</dbReference>
<name>A0ABP9V010_9BACT</name>
<dbReference type="Gene3D" id="3.40.50.1110">
    <property type="entry name" value="SGNH hydrolase"/>
    <property type="match status" value="1"/>
</dbReference>
<dbReference type="InterPro" id="IPR049492">
    <property type="entry name" value="BD-FAE-like_dom"/>
</dbReference>
<accession>A0ABP9V010</accession>
<dbReference type="InterPro" id="IPR005181">
    <property type="entry name" value="SASA"/>
</dbReference>
<dbReference type="InterPro" id="IPR036514">
    <property type="entry name" value="SGNH_hydro_sf"/>
</dbReference>
<dbReference type="Proteomes" id="UP001424741">
    <property type="component" value="Unassembled WGS sequence"/>
</dbReference>
<protein>
    <recommendedName>
        <fullName evidence="7">Alpha/beta hydrolase</fullName>
    </recommendedName>
</protein>
<feature type="signal peptide" evidence="2">
    <location>
        <begin position="1"/>
        <end position="18"/>
    </location>
</feature>
<proteinExistence type="predicted"/>
<dbReference type="SUPFAM" id="SSF53474">
    <property type="entry name" value="alpha/beta-Hydrolases"/>
    <property type="match status" value="1"/>
</dbReference>
<dbReference type="InterPro" id="IPR029058">
    <property type="entry name" value="AB_hydrolase_fold"/>
</dbReference>
<keyword evidence="6" id="KW-1185">Reference proteome</keyword>
<evidence type="ECO:0000313" key="5">
    <source>
        <dbReference type="EMBL" id="GAA5494421.1"/>
    </source>
</evidence>
<evidence type="ECO:0000256" key="1">
    <source>
        <dbReference type="ARBA" id="ARBA00022801"/>
    </source>
</evidence>
<dbReference type="InterPro" id="IPR050300">
    <property type="entry name" value="GDXG_lipolytic_enzyme"/>
</dbReference>
<gene>
    <name evidence="5" type="ORF">Rhal01_00582</name>
</gene>
<dbReference type="RefSeq" id="WP_346187397.1">
    <property type="nucleotide sequence ID" value="NZ_BAABRL010000002.1"/>
</dbReference>
<dbReference type="Gene3D" id="3.40.50.1820">
    <property type="entry name" value="alpha/beta hydrolase"/>
    <property type="match status" value="1"/>
</dbReference>
<keyword evidence="2" id="KW-0732">Signal</keyword>
<feature type="domain" description="Sialate O-acetylesterase" evidence="3">
    <location>
        <begin position="21"/>
        <end position="281"/>
    </location>
</feature>
<evidence type="ECO:0000313" key="6">
    <source>
        <dbReference type="Proteomes" id="UP001424741"/>
    </source>
</evidence>
<dbReference type="Pfam" id="PF03629">
    <property type="entry name" value="SASA"/>
    <property type="match status" value="1"/>
</dbReference>
<evidence type="ECO:0008006" key="7">
    <source>
        <dbReference type="Google" id="ProtNLM"/>
    </source>
</evidence>
<evidence type="ECO:0000256" key="2">
    <source>
        <dbReference type="SAM" id="SignalP"/>
    </source>
</evidence>